<organism evidence="4 5">
    <name type="scientific">Linnemannia elongata AG-77</name>
    <dbReference type="NCBI Taxonomy" id="1314771"/>
    <lineage>
        <taxon>Eukaryota</taxon>
        <taxon>Fungi</taxon>
        <taxon>Fungi incertae sedis</taxon>
        <taxon>Mucoromycota</taxon>
        <taxon>Mortierellomycotina</taxon>
        <taxon>Mortierellomycetes</taxon>
        <taxon>Mortierellales</taxon>
        <taxon>Mortierellaceae</taxon>
        <taxon>Linnemannia</taxon>
    </lineage>
</organism>
<evidence type="ECO:0000256" key="1">
    <source>
        <dbReference type="SAM" id="MobiDB-lite"/>
    </source>
</evidence>
<dbReference type="PANTHER" id="PTHR11571:SF150">
    <property type="entry name" value="GLUTATHIONE S-TRANSFERASE"/>
    <property type="match status" value="1"/>
</dbReference>
<dbReference type="PROSITE" id="PS50405">
    <property type="entry name" value="GST_CTER"/>
    <property type="match status" value="1"/>
</dbReference>
<dbReference type="AlphaFoldDB" id="A0A197K1M0"/>
<dbReference type="STRING" id="1314771.A0A197K1M0"/>
<evidence type="ECO:0000259" key="2">
    <source>
        <dbReference type="PROSITE" id="PS50404"/>
    </source>
</evidence>
<dbReference type="PANTHER" id="PTHR11571">
    <property type="entry name" value="GLUTATHIONE S-TRANSFERASE"/>
    <property type="match status" value="1"/>
</dbReference>
<feature type="region of interest" description="Disordered" evidence="1">
    <location>
        <begin position="213"/>
        <end position="252"/>
    </location>
</feature>
<dbReference type="InterPro" id="IPR004045">
    <property type="entry name" value="Glutathione_S-Trfase_N"/>
</dbReference>
<feature type="domain" description="GST C-terminal" evidence="3">
    <location>
        <begin position="87"/>
        <end position="223"/>
    </location>
</feature>
<feature type="domain" description="GST N-terminal" evidence="2">
    <location>
        <begin position="20"/>
        <end position="105"/>
    </location>
</feature>
<evidence type="ECO:0000259" key="3">
    <source>
        <dbReference type="PROSITE" id="PS50405"/>
    </source>
</evidence>
<dbReference type="GO" id="GO:0004364">
    <property type="term" value="F:glutathione transferase activity"/>
    <property type="evidence" value="ECO:0007669"/>
    <property type="project" value="TreeGrafter"/>
</dbReference>
<evidence type="ECO:0000313" key="4">
    <source>
        <dbReference type="EMBL" id="OAQ31385.1"/>
    </source>
</evidence>
<dbReference type="InterPro" id="IPR010987">
    <property type="entry name" value="Glutathione-S-Trfase_C-like"/>
</dbReference>
<keyword evidence="5" id="KW-1185">Reference proteome</keyword>
<dbReference type="GO" id="GO:0006749">
    <property type="term" value="P:glutathione metabolic process"/>
    <property type="evidence" value="ECO:0007669"/>
    <property type="project" value="TreeGrafter"/>
</dbReference>
<dbReference type="InterPro" id="IPR050213">
    <property type="entry name" value="GST_superfamily"/>
</dbReference>
<dbReference type="SUPFAM" id="SSF52833">
    <property type="entry name" value="Thioredoxin-like"/>
    <property type="match status" value="1"/>
</dbReference>
<dbReference type="InterPro" id="IPR004046">
    <property type="entry name" value="GST_C"/>
</dbReference>
<proteinExistence type="predicted"/>
<evidence type="ECO:0008006" key="6">
    <source>
        <dbReference type="Google" id="ProtNLM"/>
    </source>
</evidence>
<name>A0A197K1M0_9FUNG</name>
<evidence type="ECO:0000313" key="5">
    <source>
        <dbReference type="Proteomes" id="UP000078512"/>
    </source>
</evidence>
<dbReference type="Pfam" id="PF14497">
    <property type="entry name" value="GST_C_3"/>
    <property type="match status" value="1"/>
</dbReference>
<gene>
    <name evidence="4" type="ORF">K457DRAFT_396717</name>
</gene>
<dbReference type="SUPFAM" id="SSF47616">
    <property type="entry name" value="GST C-terminal domain-like"/>
    <property type="match status" value="1"/>
</dbReference>
<dbReference type="InterPro" id="IPR036282">
    <property type="entry name" value="Glutathione-S-Trfase_C_sf"/>
</dbReference>
<dbReference type="PROSITE" id="PS50404">
    <property type="entry name" value="GST_NTER"/>
    <property type="match status" value="1"/>
</dbReference>
<dbReference type="Gene3D" id="1.20.1050.10">
    <property type="match status" value="2"/>
</dbReference>
<feature type="compositionally biased region" description="Low complexity" evidence="1">
    <location>
        <begin position="215"/>
        <end position="229"/>
    </location>
</feature>
<accession>A0A197K1M0</accession>
<dbReference type="EMBL" id="KV442030">
    <property type="protein sequence ID" value="OAQ31385.1"/>
    <property type="molecule type" value="Genomic_DNA"/>
</dbReference>
<dbReference type="Proteomes" id="UP000078512">
    <property type="component" value="Unassembled WGS sequence"/>
</dbReference>
<dbReference type="OrthoDB" id="414243at2759"/>
<sequence>MVATFPKSTMAAQVLDSPTSTFSLLYFDTQGICSPIRNLLALGDAQWTQLYPQDWENEDLADKLSTPFEVMPVLYVHSQDGSQTVPIAESKAIEDYLANHFNRLGSNTYERAQLQASPEVKQEQMTNFLTKKVPNWIRVHEEHLRANGSNGHYVGDSITLADLKSTMLLDMILRFPPGVGLINPETAPGLLKVKATIDENPKIKAWRETELYKSQRTSRAAPAQPRAASVKLNDRKGNLSGGLVPPPLAKEN</sequence>
<dbReference type="InterPro" id="IPR036249">
    <property type="entry name" value="Thioredoxin-like_sf"/>
</dbReference>
<protein>
    <recommendedName>
        <fullName evidence="6">Glutathione S-transferase</fullName>
    </recommendedName>
</protein>
<dbReference type="Gene3D" id="3.40.30.10">
    <property type="entry name" value="Glutaredoxin"/>
    <property type="match status" value="1"/>
</dbReference>
<reference evidence="4 5" key="1">
    <citation type="submission" date="2016-05" db="EMBL/GenBank/DDBJ databases">
        <title>Genome sequencing reveals origins of a unique bacterial endosymbiosis in the earliest lineages of terrestrial Fungi.</title>
        <authorList>
            <consortium name="DOE Joint Genome Institute"/>
            <person name="Uehling J."/>
            <person name="Gryganskyi A."/>
            <person name="Hameed K."/>
            <person name="Tschaplinski T."/>
            <person name="Misztal P."/>
            <person name="Wu S."/>
            <person name="Desiro A."/>
            <person name="Vande Pol N."/>
            <person name="Du Z.-Y."/>
            <person name="Zienkiewicz A."/>
            <person name="Zienkiewicz K."/>
            <person name="Morin E."/>
            <person name="Tisserant E."/>
            <person name="Splivallo R."/>
            <person name="Hainaut M."/>
            <person name="Henrissat B."/>
            <person name="Ohm R."/>
            <person name="Kuo A."/>
            <person name="Yan J."/>
            <person name="Lipzen A."/>
            <person name="Nolan M."/>
            <person name="Labutti K."/>
            <person name="Barry K."/>
            <person name="Goldstein A."/>
            <person name="Labbe J."/>
            <person name="Schadt C."/>
            <person name="Tuskan G."/>
            <person name="Grigoriev I."/>
            <person name="Martin F."/>
            <person name="Vilgalys R."/>
            <person name="Bonito G."/>
        </authorList>
    </citation>
    <scope>NUCLEOTIDE SEQUENCE [LARGE SCALE GENOMIC DNA]</scope>
    <source>
        <strain evidence="4 5">AG-77</strain>
    </source>
</reference>